<dbReference type="InterPro" id="IPR023060">
    <property type="entry name" value="YidC/YidC1/YidC2_Firmicutes"/>
</dbReference>
<keyword evidence="5 12" id="KW-0732">Signal</keyword>
<proteinExistence type="inferred from homology"/>
<feature type="transmembrane region" description="Helical" evidence="12">
    <location>
        <begin position="214"/>
        <end position="233"/>
    </location>
</feature>
<keyword evidence="4 12" id="KW-0812">Transmembrane</keyword>
<organism evidence="14">
    <name type="scientific">Ornithinibacillus sp. 4-3</name>
    <dbReference type="NCBI Taxonomy" id="3231488"/>
    <lineage>
        <taxon>Bacteria</taxon>
        <taxon>Bacillati</taxon>
        <taxon>Bacillota</taxon>
        <taxon>Bacilli</taxon>
        <taxon>Bacillales</taxon>
        <taxon>Bacillaceae</taxon>
        <taxon>Ornithinibacillus</taxon>
    </lineage>
</organism>
<evidence type="ECO:0000256" key="9">
    <source>
        <dbReference type="ARBA" id="ARBA00023139"/>
    </source>
</evidence>
<dbReference type="NCBIfam" id="TIGR03592">
    <property type="entry name" value="yidC_oxa1_cterm"/>
    <property type="match status" value="1"/>
</dbReference>
<evidence type="ECO:0000256" key="11">
    <source>
        <dbReference type="ARBA" id="ARBA00023288"/>
    </source>
</evidence>
<evidence type="ECO:0000256" key="12">
    <source>
        <dbReference type="HAMAP-Rule" id="MF_01811"/>
    </source>
</evidence>
<gene>
    <name evidence="12 14" type="primary">yidC</name>
    <name evidence="14" type="ORF">AB4Y30_06105</name>
</gene>
<evidence type="ECO:0000256" key="4">
    <source>
        <dbReference type="ARBA" id="ARBA00022692"/>
    </source>
</evidence>
<dbReference type="EMBL" id="CP162599">
    <property type="protein sequence ID" value="XDK33923.1"/>
    <property type="molecule type" value="Genomic_DNA"/>
</dbReference>
<dbReference type="PANTHER" id="PTHR12428">
    <property type="entry name" value="OXA1"/>
    <property type="match status" value="1"/>
</dbReference>
<evidence type="ECO:0000256" key="8">
    <source>
        <dbReference type="ARBA" id="ARBA00023136"/>
    </source>
</evidence>
<evidence type="ECO:0000256" key="10">
    <source>
        <dbReference type="ARBA" id="ARBA00023186"/>
    </source>
</evidence>
<comment type="similarity">
    <text evidence="12">Belongs to the OXA1/ALB3/YidC family. Type 2 subfamily.</text>
</comment>
<accession>A0AB39HUB7</accession>
<evidence type="ECO:0000256" key="2">
    <source>
        <dbReference type="ARBA" id="ARBA00022448"/>
    </source>
</evidence>
<name>A0AB39HUB7_9BACI</name>
<comment type="function">
    <text evidence="12">Required for the insertion and/or proper folding and/or complex formation of integral membrane proteins into the membrane. Involved in integration of membrane proteins that insert both dependently and independently of the Sec translocase complex, as well as at least some lipoproteins.</text>
</comment>
<feature type="transmembrane region" description="Helical" evidence="12">
    <location>
        <begin position="185"/>
        <end position="202"/>
    </location>
</feature>
<keyword evidence="9" id="KW-0564">Palmitate</keyword>
<keyword evidence="3 12" id="KW-1003">Cell membrane</keyword>
<reference evidence="14" key="1">
    <citation type="submission" date="2024-07" db="EMBL/GenBank/DDBJ databases">
        <title>Halotolerant mesophilic bacterium Ornithinibacillus sp. 4-3, sp. nov., isolated from soil.</title>
        <authorList>
            <person name="Sidarenka A.V."/>
            <person name="Guliayeva D.E."/>
            <person name="Leanovich S.I."/>
            <person name="Hileuskaya K.S."/>
            <person name="Akhremchuk A.E."/>
            <person name="Sikolenko M.A."/>
            <person name="Valentovich L.N."/>
        </authorList>
    </citation>
    <scope>NUCLEOTIDE SEQUENCE</scope>
    <source>
        <strain evidence="14">4-3</strain>
    </source>
</reference>
<evidence type="ECO:0000256" key="3">
    <source>
        <dbReference type="ARBA" id="ARBA00022475"/>
    </source>
</evidence>
<evidence type="ECO:0000256" key="5">
    <source>
        <dbReference type="ARBA" id="ARBA00022729"/>
    </source>
</evidence>
<feature type="transmembrane region" description="Helical" evidence="12">
    <location>
        <begin position="67"/>
        <end position="87"/>
    </location>
</feature>
<keyword evidence="10 12" id="KW-0143">Chaperone</keyword>
<dbReference type="HAMAP" id="MF_01811">
    <property type="entry name" value="YidC_type2"/>
    <property type="match status" value="1"/>
</dbReference>
<dbReference type="GO" id="GO:0015031">
    <property type="term" value="P:protein transport"/>
    <property type="evidence" value="ECO:0007669"/>
    <property type="project" value="UniProtKB-KW"/>
</dbReference>
<keyword evidence="8 12" id="KW-0472">Membrane</keyword>
<evidence type="ECO:0000259" key="13">
    <source>
        <dbReference type="Pfam" id="PF02096"/>
    </source>
</evidence>
<dbReference type="AlphaFoldDB" id="A0AB39HUB7"/>
<dbReference type="CDD" id="cd20070">
    <property type="entry name" value="5TM_YidC_Alb3"/>
    <property type="match status" value="1"/>
</dbReference>
<keyword evidence="11 12" id="KW-0449">Lipoprotein</keyword>
<dbReference type="GO" id="GO:0032977">
    <property type="term" value="F:membrane insertase activity"/>
    <property type="evidence" value="ECO:0007669"/>
    <property type="project" value="InterPro"/>
</dbReference>
<protein>
    <recommendedName>
        <fullName evidence="12">Membrane protein insertase YidC</fullName>
    </recommendedName>
    <alternativeName>
        <fullName evidence="12">Foldase YidC</fullName>
    </alternativeName>
    <alternativeName>
        <fullName evidence="12">Membrane integrase YidC</fullName>
    </alternativeName>
    <alternativeName>
        <fullName evidence="12">Membrane protein YidC</fullName>
    </alternativeName>
</protein>
<dbReference type="InterPro" id="IPR047196">
    <property type="entry name" value="YidC_ALB_C"/>
</dbReference>
<keyword evidence="7 12" id="KW-1133">Transmembrane helix</keyword>
<evidence type="ECO:0000313" key="14">
    <source>
        <dbReference type="EMBL" id="XDK33923.1"/>
    </source>
</evidence>
<dbReference type="InterPro" id="IPR001708">
    <property type="entry name" value="YidC/ALB3/OXA1/COX18"/>
</dbReference>
<dbReference type="Pfam" id="PF02096">
    <property type="entry name" value="60KD_IMP"/>
    <property type="match status" value="1"/>
</dbReference>
<keyword evidence="6 12" id="KW-0653">Protein transport</keyword>
<dbReference type="RefSeq" id="WP_368654601.1">
    <property type="nucleotide sequence ID" value="NZ_CP162599.1"/>
</dbReference>
<keyword evidence="2 12" id="KW-0813">Transport</keyword>
<sequence length="263" mass="29916">MEKNNILTSFAGKSIILGAILLLFLTGCGGGDFTPIDASTTGFFNQYFVYPFSLLIKGVASFVNDSYGLSIVLITLGLRLVIMPFMVKQQKQGQHSQAVMKIIKPEMEQIQEKYKDKKEVEHQLEMQKELSELYKKHDFNPGKMMLGCLPLIIQMPFLIGFYYAIRRTPEIAEHTFLWFNLGETDYILIAIAVLVYFLQARVSMLGLDEKSRKTMAMMAYFSPIMIGIISFVVPSALTMYWAVGGIFMIIQTLFIKKIILKQI</sequence>
<dbReference type="GO" id="GO:0005886">
    <property type="term" value="C:plasma membrane"/>
    <property type="evidence" value="ECO:0007669"/>
    <property type="project" value="UniProtKB-SubCell"/>
</dbReference>
<dbReference type="InterPro" id="IPR028055">
    <property type="entry name" value="YidC/Oxa/ALB_C"/>
</dbReference>
<evidence type="ECO:0000256" key="7">
    <source>
        <dbReference type="ARBA" id="ARBA00022989"/>
    </source>
</evidence>
<dbReference type="PRINTS" id="PR00701">
    <property type="entry name" value="60KDINNERMP"/>
</dbReference>
<dbReference type="GO" id="GO:0051205">
    <property type="term" value="P:protein insertion into membrane"/>
    <property type="evidence" value="ECO:0007669"/>
    <property type="project" value="TreeGrafter"/>
</dbReference>
<evidence type="ECO:0000256" key="6">
    <source>
        <dbReference type="ARBA" id="ARBA00022927"/>
    </source>
</evidence>
<comment type="subcellular location">
    <subcellularLocation>
        <location evidence="1 12">Cell membrane</location>
        <topology evidence="1 12">Multi-pass membrane protein</topology>
    </subcellularLocation>
</comment>
<dbReference type="PROSITE" id="PS51257">
    <property type="entry name" value="PROKAR_LIPOPROTEIN"/>
    <property type="match status" value="1"/>
</dbReference>
<evidence type="ECO:0000256" key="1">
    <source>
        <dbReference type="ARBA" id="ARBA00004651"/>
    </source>
</evidence>
<dbReference type="PANTHER" id="PTHR12428:SF65">
    <property type="entry name" value="CYTOCHROME C OXIDASE ASSEMBLY PROTEIN COX18, MITOCHONDRIAL"/>
    <property type="match status" value="1"/>
</dbReference>
<feature type="domain" description="Membrane insertase YidC/Oxa/ALB C-terminal" evidence="13">
    <location>
        <begin position="67"/>
        <end position="257"/>
    </location>
</feature>
<feature type="transmembrane region" description="Helical" evidence="12">
    <location>
        <begin position="144"/>
        <end position="165"/>
    </location>
</feature>